<feature type="compositionally biased region" description="Low complexity" evidence="1">
    <location>
        <begin position="501"/>
        <end position="516"/>
    </location>
</feature>
<comment type="caution">
    <text evidence="2">The sequence shown here is derived from an EMBL/GenBank/DDBJ whole genome shotgun (WGS) entry which is preliminary data.</text>
</comment>
<feature type="region of interest" description="Disordered" evidence="1">
    <location>
        <begin position="233"/>
        <end position="267"/>
    </location>
</feature>
<dbReference type="EMBL" id="CAJNJQ010000578">
    <property type="protein sequence ID" value="CAE7086934.1"/>
    <property type="molecule type" value="Genomic_DNA"/>
</dbReference>
<feature type="compositionally biased region" description="Basic and acidic residues" evidence="1">
    <location>
        <begin position="396"/>
        <end position="410"/>
    </location>
</feature>
<feature type="region of interest" description="Disordered" evidence="1">
    <location>
        <begin position="1"/>
        <end position="68"/>
    </location>
</feature>
<proteinExistence type="predicted"/>
<protein>
    <submittedName>
        <fullName evidence="2">Uncharacterized protein</fullName>
    </submittedName>
</protein>
<dbReference type="AlphaFoldDB" id="A0A8H3DWP8"/>
<feature type="compositionally biased region" description="Pro residues" evidence="1">
    <location>
        <begin position="517"/>
        <end position="526"/>
    </location>
</feature>
<accession>A0A8H3DWP8</accession>
<evidence type="ECO:0000313" key="2">
    <source>
        <dbReference type="EMBL" id="CAE7086934.1"/>
    </source>
</evidence>
<reference evidence="2" key="1">
    <citation type="submission" date="2021-01" db="EMBL/GenBank/DDBJ databases">
        <authorList>
            <person name="Kaushik A."/>
        </authorList>
    </citation>
    <scope>NUCLEOTIDE SEQUENCE</scope>
    <source>
        <strain evidence="2">AG5</strain>
    </source>
</reference>
<feature type="region of interest" description="Disordered" evidence="1">
    <location>
        <begin position="293"/>
        <end position="384"/>
    </location>
</feature>
<feature type="region of interest" description="Disordered" evidence="1">
    <location>
        <begin position="396"/>
        <end position="618"/>
    </location>
</feature>
<feature type="compositionally biased region" description="Low complexity" evidence="1">
    <location>
        <begin position="25"/>
        <end position="47"/>
    </location>
</feature>
<name>A0A8H3DWP8_9AGAM</name>
<organism evidence="2 3">
    <name type="scientific">Rhizoctonia solani</name>
    <dbReference type="NCBI Taxonomy" id="456999"/>
    <lineage>
        <taxon>Eukaryota</taxon>
        <taxon>Fungi</taxon>
        <taxon>Dikarya</taxon>
        <taxon>Basidiomycota</taxon>
        <taxon>Agaricomycotina</taxon>
        <taxon>Agaricomycetes</taxon>
        <taxon>Cantharellales</taxon>
        <taxon>Ceratobasidiaceae</taxon>
        <taxon>Rhizoctonia</taxon>
    </lineage>
</organism>
<dbReference type="Proteomes" id="UP000663827">
    <property type="component" value="Unassembled WGS sequence"/>
</dbReference>
<evidence type="ECO:0000313" key="3">
    <source>
        <dbReference type="Proteomes" id="UP000663827"/>
    </source>
</evidence>
<feature type="compositionally biased region" description="Pro residues" evidence="1">
    <location>
        <begin position="254"/>
        <end position="263"/>
    </location>
</feature>
<feature type="compositionally biased region" description="Low complexity" evidence="1">
    <location>
        <begin position="120"/>
        <end position="134"/>
    </location>
</feature>
<feature type="compositionally biased region" description="Polar residues" evidence="1">
    <location>
        <begin position="457"/>
        <end position="475"/>
    </location>
</feature>
<gene>
    <name evidence="2" type="ORF">RDB_LOCUS28716</name>
</gene>
<sequence>MSRPRPPLHDPYGLLRPPPPEDPISLYSTSNALTSTTSLPLSTNSPNRRARQRGASPSRTQHGEEYEDQPYLTNVLFVLQGQVTLVPPVNQGRTRKARRKRGPEAATSTVSLADTLAGPSSSSDPSRVSAGPQPRSRRPRQGSETRAASSPDVRDSSYPDYPPPSFEEVLALDRNNAPSTPPTDEPARAHDVSSPMFLVSAPPSLSQNSTATPWEHDRLLGLSLEERVRREYERKLKRPSGSESATAADRATPLPRPSSPVPVSPTATSVTASFLTPQNLTPPSGAALLLSTASSPKATESHQSAGPPLVPPKLADTPTVRTNETLPDHDAGLVVRNAPVEPQPPVSTELDELGIGDSNQSIRPKPTRLDQPSPQGASHDSGVPLTSLLFTTRLRLDSSPEHSPVREPGREISPVRGSQPEAEAKVSQAATRETAENSPRRNAFPRVHPEQIVPLWETTSGPSRATSPIRNSSPSRPVDTVRSPSPKAPPTLLNTPVPAVPARAIAESSPSSSTAPRRPPPPPPPRPRQRPAGSGVAARISAYESLLANAPKVPPPIPPRPRPRSQTALDNPPEAQAARDVSGASTGAAVSNSVQQTAADHMIEEPNEPGGAEQLFRV</sequence>
<evidence type="ECO:0000256" key="1">
    <source>
        <dbReference type="SAM" id="MobiDB-lite"/>
    </source>
</evidence>
<feature type="compositionally biased region" description="Polar residues" evidence="1">
    <location>
        <begin position="583"/>
        <end position="598"/>
    </location>
</feature>
<feature type="region of interest" description="Disordered" evidence="1">
    <location>
        <begin position="89"/>
        <end position="166"/>
    </location>
</feature>